<feature type="non-terminal residue" evidence="1">
    <location>
        <position position="151"/>
    </location>
</feature>
<sequence>TDGTSDIVLATYGAYALIFHEDEVSPVGVRAAGVKAINLKEDDYVASGKPLNGDKDQLILVTQRGAVKRLKASEIEKSTRAKRGLVIFKELKRNPYRIVGIEIVRDDELVYMKTEKHIVEEIDPKAYRNKDRYSNGSLVLDVNDTGEVIET</sequence>
<dbReference type="EMBL" id="SZON01002834">
    <property type="protein sequence ID" value="TKI83658.1"/>
    <property type="molecule type" value="Genomic_DNA"/>
</dbReference>
<comment type="caution">
    <text evidence="1">The sequence shown here is derived from an EMBL/GenBank/DDBJ whole genome shotgun (WGS) entry which is preliminary data.</text>
</comment>
<dbReference type="SUPFAM" id="SSF101904">
    <property type="entry name" value="GyrA/ParC C-terminal domain-like"/>
    <property type="match status" value="1"/>
</dbReference>
<dbReference type="GO" id="GO:0003918">
    <property type="term" value="F:DNA topoisomerase type II (double strand cut, ATP-hydrolyzing) activity"/>
    <property type="evidence" value="ECO:0007669"/>
    <property type="project" value="TreeGrafter"/>
</dbReference>
<dbReference type="AlphaFoldDB" id="A0A4U3A819"/>
<evidence type="ECO:0000313" key="2">
    <source>
        <dbReference type="Proteomes" id="UP000305222"/>
    </source>
</evidence>
<dbReference type="Gene3D" id="2.120.10.90">
    <property type="entry name" value="DNA gyrase/topoisomerase IV, subunit A, C-terminal"/>
    <property type="match status" value="1"/>
</dbReference>
<dbReference type="GO" id="GO:0005737">
    <property type="term" value="C:cytoplasm"/>
    <property type="evidence" value="ECO:0007669"/>
    <property type="project" value="TreeGrafter"/>
</dbReference>
<name>A0A4U3A819_9BACI</name>
<dbReference type="GO" id="GO:0006265">
    <property type="term" value="P:DNA topological change"/>
    <property type="evidence" value="ECO:0007669"/>
    <property type="project" value="InterPro"/>
</dbReference>
<dbReference type="InterPro" id="IPR035516">
    <property type="entry name" value="Gyrase/topoIV_suA_C"/>
</dbReference>
<feature type="non-terminal residue" evidence="1">
    <location>
        <position position="1"/>
    </location>
</feature>
<protein>
    <submittedName>
        <fullName evidence="1">DNA gyrase subunit A</fullName>
    </submittedName>
</protein>
<reference evidence="1 2" key="1">
    <citation type="journal article" date="2019" name="Environ. Microbiol.">
        <title>An active ?-lactamase is a part of an orchestrated cell wall stress resistance network of Bacillus subtilis and related rhizosphere species.</title>
        <authorList>
            <person name="Bucher T."/>
            <person name="Keren-Paz A."/>
            <person name="Hausser J."/>
            <person name="Olender T."/>
            <person name="Cytryn E."/>
            <person name="Kolodkin-Gal I."/>
        </authorList>
    </citation>
    <scope>NUCLEOTIDE SEQUENCE [LARGE SCALE GENOMIC DNA]</scope>
    <source>
        <strain evidence="1 2">I5</strain>
    </source>
</reference>
<dbReference type="PANTHER" id="PTHR43493:SF9">
    <property type="entry name" value="DNA TOPOISOMERASE 4 SUBUNIT A"/>
    <property type="match status" value="1"/>
</dbReference>
<dbReference type="InterPro" id="IPR050220">
    <property type="entry name" value="Type_II_DNA_Topoisomerases"/>
</dbReference>
<proteinExistence type="predicted"/>
<dbReference type="InterPro" id="IPR006691">
    <property type="entry name" value="GyrA/parC_rep"/>
</dbReference>
<dbReference type="Pfam" id="PF03989">
    <property type="entry name" value="DNA_gyraseA_C"/>
    <property type="match status" value="2"/>
</dbReference>
<gene>
    <name evidence="1" type="ORF">FC699_31990</name>
</gene>
<organism evidence="1 2">
    <name type="scientific">Bacillus wiedmannii</name>
    <dbReference type="NCBI Taxonomy" id="1890302"/>
    <lineage>
        <taxon>Bacteria</taxon>
        <taxon>Bacillati</taxon>
        <taxon>Bacillota</taxon>
        <taxon>Bacilli</taxon>
        <taxon>Bacillales</taxon>
        <taxon>Bacillaceae</taxon>
        <taxon>Bacillus</taxon>
        <taxon>Bacillus cereus group</taxon>
    </lineage>
</organism>
<dbReference type="PANTHER" id="PTHR43493">
    <property type="entry name" value="DNA GYRASE/TOPOISOMERASE SUBUNIT A"/>
    <property type="match status" value="1"/>
</dbReference>
<dbReference type="GO" id="GO:0003677">
    <property type="term" value="F:DNA binding"/>
    <property type="evidence" value="ECO:0007669"/>
    <property type="project" value="InterPro"/>
</dbReference>
<dbReference type="GO" id="GO:0005524">
    <property type="term" value="F:ATP binding"/>
    <property type="evidence" value="ECO:0007669"/>
    <property type="project" value="InterPro"/>
</dbReference>
<dbReference type="Proteomes" id="UP000305222">
    <property type="component" value="Unassembled WGS sequence"/>
</dbReference>
<evidence type="ECO:0000313" key="1">
    <source>
        <dbReference type="EMBL" id="TKI83658.1"/>
    </source>
</evidence>
<dbReference type="GO" id="GO:0009330">
    <property type="term" value="C:DNA topoisomerase type II (double strand cut, ATP-hydrolyzing) complex"/>
    <property type="evidence" value="ECO:0007669"/>
    <property type="project" value="TreeGrafter"/>
</dbReference>
<accession>A0A4U3A819</accession>